<name>A0A1H7SE84_9GAMM</name>
<dbReference type="Pfam" id="PF01522">
    <property type="entry name" value="Polysacc_deac_1"/>
    <property type="match status" value="1"/>
</dbReference>
<dbReference type="InterPro" id="IPR011330">
    <property type="entry name" value="Glyco_hydro/deAcase_b/a-brl"/>
</dbReference>
<keyword evidence="2" id="KW-0378">Hydrolase</keyword>
<protein>
    <submittedName>
        <fullName evidence="4">Peptidoglycan/xylan/chitin deacetylase, PgdA/CDA1 family</fullName>
    </submittedName>
</protein>
<sequence length="213" mass="24386">MLRQLKQFYRSVILPDRLFLLRKAKQEKILYLTFDDGPVAGVIEPLLALLDKHQIKATFFVLGSRAAKHPELMSAIHSCGHTIANHSYSHPAFNKISHADKLKQVVQANDIIQQTTGQACRLFRAPQGRWDLRLLLALGRKKITAVHWSRDSMDFLKEPAENIAARFNQQPVQAGDIILFHDDDIRCVEALELLLPLWLKQGYRFDALENNLK</sequence>
<accession>A0A1H7SE84</accession>
<dbReference type="GO" id="GO:0046872">
    <property type="term" value="F:metal ion binding"/>
    <property type="evidence" value="ECO:0007669"/>
    <property type="project" value="UniProtKB-KW"/>
</dbReference>
<reference evidence="5" key="1">
    <citation type="submission" date="2016-10" db="EMBL/GenBank/DDBJ databases">
        <authorList>
            <person name="Varghese N."/>
            <person name="Submissions S."/>
        </authorList>
    </citation>
    <scope>NUCLEOTIDE SEQUENCE [LARGE SCALE GENOMIC DNA]</scope>
    <source>
        <strain evidence="5">CGMCC 1.9127</strain>
    </source>
</reference>
<dbReference type="PROSITE" id="PS51677">
    <property type="entry name" value="NODB"/>
    <property type="match status" value="1"/>
</dbReference>
<evidence type="ECO:0000259" key="3">
    <source>
        <dbReference type="PROSITE" id="PS51677"/>
    </source>
</evidence>
<evidence type="ECO:0000256" key="1">
    <source>
        <dbReference type="ARBA" id="ARBA00022723"/>
    </source>
</evidence>
<dbReference type="Proteomes" id="UP000199297">
    <property type="component" value="Unassembled WGS sequence"/>
</dbReference>
<evidence type="ECO:0000313" key="5">
    <source>
        <dbReference type="Proteomes" id="UP000199297"/>
    </source>
</evidence>
<keyword evidence="1" id="KW-0479">Metal-binding</keyword>
<dbReference type="GO" id="GO:0016810">
    <property type="term" value="F:hydrolase activity, acting on carbon-nitrogen (but not peptide) bonds"/>
    <property type="evidence" value="ECO:0007669"/>
    <property type="project" value="InterPro"/>
</dbReference>
<evidence type="ECO:0000256" key="2">
    <source>
        <dbReference type="ARBA" id="ARBA00022801"/>
    </source>
</evidence>
<dbReference type="STRING" id="641665.GCA_002104455_02339"/>
<dbReference type="InterPro" id="IPR002509">
    <property type="entry name" value="NODB_dom"/>
</dbReference>
<dbReference type="Gene3D" id="3.20.20.370">
    <property type="entry name" value="Glycoside hydrolase/deacetylase"/>
    <property type="match status" value="1"/>
</dbReference>
<dbReference type="AlphaFoldDB" id="A0A1H7SE84"/>
<dbReference type="GO" id="GO:0016020">
    <property type="term" value="C:membrane"/>
    <property type="evidence" value="ECO:0007669"/>
    <property type="project" value="TreeGrafter"/>
</dbReference>
<dbReference type="RefSeq" id="WP_085283977.1">
    <property type="nucleotide sequence ID" value="NZ_FOBI01000018.1"/>
</dbReference>
<organism evidence="4 5">
    <name type="scientific">Colwellia chukchiensis</name>
    <dbReference type="NCBI Taxonomy" id="641665"/>
    <lineage>
        <taxon>Bacteria</taxon>
        <taxon>Pseudomonadati</taxon>
        <taxon>Pseudomonadota</taxon>
        <taxon>Gammaproteobacteria</taxon>
        <taxon>Alteromonadales</taxon>
        <taxon>Colwelliaceae</taxon>
        <taxon>Colwellia</taxon>
    </lineage>
</organism>
<dbReference type="OrthoDB" id="9784220at2"/>
<dbReference type="CDD" id="cd10917">
    <property type="entry name" value="CE4_NodB_like_6s_7s"/>
    <property type="match status" value="1"/>
</dbReference>
<proteinExistence type="predicted"/>
<dbReference type="InterPro" id="IPR050248">
    <property type="entry name" value="Polysacc_deacetylase_ArnD"/>
</dbReference>
<keyword evidence="5" id="KW-1185">Reference proteome</keyword>
<feature type="domain" description="NodB homology" evidence="3">
    <location>
        <begin position="28"/>
        <end position="206"/>
    </location>
</feature>
<dbReference type="PANTHER" id="PTHR10587">
    <property type="entry name" value="GLYCOSYL TRANSFERASE-RELATED"/>
    <property type="match status" value="1"/>
</dbReference>
<dbReference type="SUPFAM" id="SSF88713">
    <property type="entry name" value="Glycoside hydrolase/deacetylase"/>
    <property type="match status" value="1"/>
</dbReference>
<dbReference type="GO" id="GO:0005975">
    <property type="term" value="P:carbohydrate metabolic process"/>
    <property type="evidence" value="ECO:0007669"/>
    <property type="project" value="InterPro"/>
</dbReference>
<evidence type="ECO:0000313" key="4">
    <source>
        <dbReference type="EMBL" id="SEL70639.1"/>
    </source>
</evidence>
<gene>
    <name evidence="4" type="ORF">SAMN05216262_11849</name>
</gene>
<dbReference type="EMBL" id="FOBI01000018">
    <property type="protein sequence ID" value="SEL70639.1"/>
    <property type="molecule type" value="Genomic_DNA"/>
</dbReference>
<dbReference type="PANTHER" id="PTHR10587:SF133">
    <property type="entry name" value="CHITIN DEACETYLASE 1-RELATED"/>
    <property type="match status" value="1"/>
</dbReference>